<protein>
    <submittedName>
        <fullName evidence="2">Transmembrane protein</fullName>
    </submittedName>
</protein>
<name>E6SQL4_BACT6</name>
<organism evidence="2 3">
    <name type="scientific">Bacteroides helcogenes (strain ATCC 35417 / DSM 20613 / JCM 6297 / CCUG 15421 / P 36-108)</name>
    <dbReference type="NCBI Taxonomy" id="693979"/>
    <lineage>
        <taxon>Bacteria</taxon>
        <taxon>Pseudomonadati</taxon>
        <taxon>Bacteroidota</taxon>
        <taxon>Bacteroidia</taxon>
        <taxon>Bacteroidales</taxon>
        <taxon>Bacteroidaceae</taxon>
        <taxon>Bacteroides</taxon>
    </lineage>
</organism>
<evidence type="ECO:0000256" key="1">
    <source>
        <dbReference type="SAM" id="Phobius"/>
    </source>
</evidence>
<dbReference type="Pfam" id="PF11188">
    <property type="entry name" value="DUF2975"/>
    <property type="match status" value="1"/>
</dbReference>
<sequence>MSKSIILCYLLSAFIAGLYGYFIYAEGSRVVDYVFQNFSTESEYRLVADLDSKTGYHYTDSLTNIKSGEVLPVRYEKMRTGFMALDVQRIPLWVRAVGCLSGMLLFAYVVYSIGLTRNFLRNVRERRVFTFENVRLLHRLGLVLVGVWFFSFLFAYMDYWGTSSLIDFENYRLEFNGISSLLYLMAGAFSLLGAEVFHIGLKMKEEQELTI</sequence>
<dbReference type="InterPro" id="IPR021354">
    <property type="entry name" value="DUF2975"/>
</dbReference>
<evidence type="ECO:0000313" key="2">
    <source>
        <dbReference type="EMBL" id="ADV42988.1"/>
    </source>
</evidence>
<dbReference type="Proteomes" id="UP000008630">
    <property type="component" value="Chromosome"/>
</dbReference>
<keyword evidence="1" id="KW-0472">Membrane</keyword>
<gene>
    <name evidence="2" type="ordered locus">Bache_0974</name>
</gene>
<feature type="transmembrane region" description="Helical" evidence="1">
    <location>
        <begin position="177"/>
        <end position="197"/>
    </location>
</feature>
<evidence type="ECO:0000313" key="3">
    <source>
        <dbReference type="Proteomes" id="UP000008630"/>
    </source>
</evidence>
<reference evidence="2 3" key="2">
    <citation type="journal article" date="2011" name="Stand. Genomic Sci.">
        <title>Complete genome sequence of Bacteroides helcogenes type strain (P 36-108).</title>
        <authorList>
            <person name="Pati A."/>
            <person name="Gronow S."/>
            <person name="Zeytun A."/>
            <person name="Lapidus A."/>
            <person name="Nolan M."/>
            <person name="Hammon N."/>
            <person name="Deshpande S."/>
            <person name="Cheng J.F."/>
            <person name="Tapia R."/>
            <person name="Han C."/>
            <person name="Goodwin L."/>
            <person name="Pitluck S."/>
            <person name="Liolios K."/>
            <person name="Pagani I."/>
            <person name="Ivanova N."/>
            <person name="Mavromatis K."/>
            <person name="Chen A."/>
            <person name="Palaniappan K."/>
            <person name="Land M."/>
            <person name="Hauser L."/>
            <person name="Chang Y.J."/>
            <person name="Jeffries C.D."/>
            <person name="Detter J.C."/>
            <person name="Brambilla E."/>
            <person name="Rohde M."/>
            <person name="Goker M."/>
            <person name="Woyke T."/>
            <person name="Bristow J."/>
            <person name="Eisen J.A."/>
            <person name="Markowitz V."/>
            <person name="Hugenholtz P."/>
            <person name="Kyrpides N.C."/>
            <person name="Klenk H.P."/>
            <person name="Lucas S."/>
        </authorList>
    </citation>
    <scope>NUCLEOTIDE SEQUENCE [LARGE SCALE GENOMIC DNA]</scope>
    <source>
        <strain evidence="3">ATCC 35417 / DSM 20613 / JCM 6297 / CCUG 15421 / P 36-108</strain>
    </source>
</reference>
<keyword evidence="3" id="KW-1185">Reference proteome</keyword>
<proteinExistence type="predicted"/>
<dbReference type="EMBL" id="CP002352">
    <property type="protein sequence ID" value="ADV42988.1"/>
    <property type="molecule type" value="Genomic_DNA"/>
</dbReference>
<dbReference type="HOGENOM" id="CLU_111461_0_0_10"/>
<feature type="transmembrane region" description="Helical" evidence="1">
    <location>
        <begin position="92"/>
        <end position="115"/>
    </location>
</feature>
<dbReference type="AlphaFoldDB" id="E6SQL4"/>
<feature type="transmembrane region" description="Helical" evidence="1">
    <location>
        <begin position="136"/>
        <end position="157"/>
    </location>
</feature>
<dbReference type="KEGG" id="bhl:Bache_0974"/>
<keyword evidence="1 2" id="KW-0812">Transmembrane</keyword>
<keyword evidence="1" id="KW-1133">Transmembrane helix</keyword>
<reference key="1">
    <citation type="submission" date="2010-11" db="EMBL/GenBank/DDBJ databases">
        <title>The complete genome of Bacteroides helcogenes P 36-108.</title>
        <authorList>
            <consortium name="US DOE Joint Genome Institute (JGI-PGF)"/>
            <person name="Lucas S."/>
            <person name="Copeland A."/>
            <person name="Lapidus A."/>
            <person name="Bruce D."/>
            <person name="Goodwin L."/>
            <person name="Pitluck S."/>
            <person name="Kyrpides N."/>
            <person name="Mavromatis K."/>
            <person name="Ivanova N."/>
            <person name="Zeytun A."/>
            <person name="Brettin T."/>
            <person name="Detter J.C."/>
            <person name="Tapia R."/>
            <person name="Han C."/>
            <person name="Land M."/>
            <person name="Hauser L."/>
            <person name="Markowitz V."/>
            <person name="Cheng J.-F."/>
            <person name="Hugenholtz P."/>
            <person name="Woyke T."/>
            <person name="Wu D."/>
            <person name="Gronow S."/>
            <person name="Wellnitz S."/>
            <person name="Brambilla E."/>
            <person name="Klenk H.-P."/>
            <person name="Eisen J.A."/>
        </authorList>
    </citation>
    <scope>NUCLEOTIDE SEQUENCE</scope>
    <source>
        <strain>P 36-108</strain>
    </source>
</reference>
<dbReference type="STRING" id="693979.Bache_0974"/>
<accession>E6SQL4</accession>
<feature type="transmembrane region" description="Helical" evidence="1">
    <location>
        <begin position="7"/>
        <end position="24"/>
    </location>
</feature>